<dbReference type="AlphaFoldDB" id="A0A938BQ39"/>
<dbReference type="Pfam" id="PF25989">
    <property type="entry name" value="YknX_C"/>
    <property type="match status" value="1"/>
</dbReference>
<dbReference type="GO" id="GO:1990281">
    <property type="term" value="C:efflux pump complex"/>
    <property type="evidence" value="ECO:0007669"/>
    <property type="project" value="TreeGrafter"/>
</dbReference>
<dbReference type="NCBIfam" id="TIGR01730">
    <property type="entry name" value="RND_mfp"/>
    <property type="match status" value="1"/>
</dbReference>
<evidence type="ECO:0000259" key="3">
    <source>
        <dbReference type="Pfam" id="PF25954"/>
    </source>
</evidence>
<evidence type="ECO:0000313" key="6">
    <source>
        <dbReference type="EMBL" id="MBM3316486.1"/>
    </source>
</evidence>
<dbReference type="PANTHER" id="PTHR30469:SF15">
    <property type="entry name" value="HLYD FAMILY OF SECRETION PROTEINS"/>
    <property type="match status" value="1"/>
</dbReference>
<feature type="domain" description="CusB-like beta-barrel" evidence="3">
    <location>
        <begin position="246"/>
        <end position="317"/>
    </location>
</feature>
<dbReference type="Proteomes" id="UP000748308">
    <property type="component" value="Unassembled WGS sequence"/>
</dbReference>
<dbReference type="SUPFAM" id="SSF111369">
    <property type="entry name" value="HlyD-like secretion proteins"/>
    <property type="match status" value="1"/>
</dbReference>
<dbReference type="InterPro" id="IPR006143">
    <property type="entry name" value="RND_pump_MFP"/>
</dbReference>
<evidence type="ECO:0000313" key="7">
    <source>
        <dbReference type="Proteomes" id="UP000748308"/>
    </source>
</evidence>
<dbReference type="EMBL" id="VGIY01000016">
    <property type="protein sequence ID" value="MBM3316486.1"/>
    <property type="molecule type" value="Genomic_DNA"/>
</dbReference>
<name>A0A938BQ39_UNCEI</name>
<evidence type="ECO:0000256" key="2">
    <source>
        <dbReference type="SAM" id="MobiDB-lite"/>
    </source>
</evidence>
<dbReference type="InterPro" id="IPR058637">
    <property type="entry name" value="YknX-like_C"/>
</dbReference>
<dbReference type="InterPro" id="IPR058647">
    <property type="entry name" value="BSH_CzcB-like"/>
</dbReference>
<dbReference type="Gene3D" id="2.40.420.20">
    <property type="match status" value="1"/>
</dbReference>
<accession>A0A938BQ39</accession>
<dbReference type="Gene3D" id="2.40.50.100">
    <property type="match status" value="1"/>
</dbReference>
<feature type="compositionally biased region" description="Gly residues" evidence="2">
    <location>
        <begin position="401"/>
        <end position="422"/>
    </location>
</feature>
<dbReference type="InterPro" id="IPR058792">
    <property type="entry name" value="Beta-barrel_RND_2"/>
</dbReference>
<dbReference type="Pfam" id="PF25954">
    <property type="entry name" value="Beta-barrel_RND_2"/>
    <property type="match status" value="1"/>
</dbReference>
<protein>
    <submittedName>
        <fullName evidence="6">Efflux RND transporter periplasmic adaptor subunit</fullName>
    </submittedName>
</protein>
<gene>
    <name evidence="6" type="ORF">FJY75_01410</name>
</gene>
<comment type="caution">
    <text evidence="6">The sequence shown here is derived from an EMBL/GenBank/DDBJ whole genome shotgun (WGS) entry which is preliminary data.</text>
</comment>
<feature type="domain" description="YknX-like C-terminal permuted SH3-like" evidence="5">
    <location>
        <begin position="326"/>
        <end position="393"/>
    </location>
</feature>
<dbReference type="GO" id="GO:0015562">
    <property type="term" value="F:efflux transmembrane transporter activity"/>
    <property type="evidence" value="ECO:0007669"/>
    <property type="project" value="TreeGrafter"/>
</dbReference>
<evidence type="ECO:0000256" key="1">
    <source>
        <dbReference type="ARBA" id="ARBA00009477"/>
    </source>
</evidence>
<evidence type="ECO:0000259" key="5">
    <source>
        <dbReference type="Pfam" id="PF25989"/>
    </source>
</evidence>
<reference evidence="6" key="1">
    <citation type="submission" date="2019-03" db="EMBL/GenBank/DDBJ databases">
        <title>Lake Tanganyika Metagenome-Assembled Genomes (MAGs).</title>
        <authorList>
            <person name="Tran P."/>
        </authorList>
    </citation>
    <scope>NUCLEOTIDE SEQUENCE</scope>
    <source>
        <strain evidence="6">M_DeepCast_400m_m2_100</strain>
    </source>
</reference>
<sequence length="422" mass="42965">MDSRSRPIRSPLTPPAGGGAARRAMLAAARALAAAPRATPASALALAAALVLAAAPISCRKSAPPAGEAAVPVEVEVVAAATIDETTSLTGVLEAYRAVDVVAETSGAVRSLAADVGDRLARGALLASLDKEVARETLHQAEAGLLAAEARREVARADFDRDSTLFAGGDISPAAFEGARLGRTAARADAQAARATRELAARNLRQTDIRAPFAGTVSRRHCAVGTFASPGMPLFRLVDIDSLRLVLSVAQSHIARLAPGSPLELAVEALAGARFPARVRSLSPEADALSRTFPVEAVLANPPGGPLRDGFIVRAELVLDRHESAVAVPREAILGGDDGRFVFVVQDSLARRRAVATGPQVGRRVLVAAGLAPGERLVVAGAHNLKDGARVRVEAESRPAPGGGAPAPGEGATGGAAAGEAS</sequence>
<evidence type="ECO:0000259" key="4">
    <source>
        <dbReference type="Pfam" id="PF25973"/>
    </source>
</evidence>
<organism evidence="6 7">
    <name type="scientific">Eiseniibacteriota bacterium</name>
    <dbReference type="NCBI Taxonomy" id="2212470"/>
    <lineage>
        <taxon>Bacteria</taxon>
        <taxon>Candidatus Eiseniibacteriota</taxon>
    </lineage>
</organism>
<comment type="similarity">
    <text evidence="1">Belongs to the membrane fusion protein (MFP) (TC 8.A.1) family.</text>
</comment>
<proteinExistence type="inferred from homology"/>
<feature type="domain" description="CzcB-like barrel-sandwich hybrid" evidence="4">
    <location>
        <begin position="98"/>
        <end position="239"/>
    </location>
</feature>
<feature type="region of interest" description="Disordered" evidence="2">
    <location>
        <begin position="393"/>
        <end position="422"/>
    </location>
</feature>
<dbReference type="Pfam" id="PF25973">
    <property type="entry name" value="BSH_CzcB"/>
    <property type="match status" value="1"/>
</dbReference>
<dbReference type="Gene3D" id="1.10.287.470">
    <property type="entry name" value="Helix hairpin bin"/>
    <property type="match status" value="1"/>
</dbReference>
<dbReference type="PANTHER" id="PTHR30469">
    <property type="entry name" value="MULTIDRUG RESISTANCE PROTEIN MDTA"/>
    <property type="match status" value="1"/>
</dbReference>
<dbReference type="Gene3D" id="2.40.30.170">
    <property type="match status" value="1"/>
</dbReference>